<accession>A0A845MK66</accession>
<reference evidence="3 4" key="1">
    <citation type="journal article" date="2014" name="Int. J. Syst. Evol. Microbiol.">
        <title>Sneathiella chungangensis sp. nov., isolated from a marine sand, and emended description of the genus Sneathiella.</title>
        <authorList>
            <person name="Siamphan C."/>
            <person name="Kim H."/>
            <person name="Lee J.S."/>
            <person name="Kim W."/>
        </authorList>
    </citation>
    <scope>NUCLEOTIDE SEQUENCE [LARGE SCALE GENOMIC DNA]</scope>
    <source>
        <strain evidence="3 4">KCTC 32476</strain>
    </source>
</reference>
<dbReference type="PROSITE" id="PS00018">
    <property type="entry name" value="EF_HAND_1"/>
    <property type="match status" value="2"/>
</dbReference>
<dbReference type="SUPFAM" id="SSF47473">
    <property type="entry name" value="EF-hand"/>
    <property type="match status" value="1"/>
</dbReference>
<dbReference type="Proteomes" id="UP000445696">
    <property type="component" value="Unassembled WGS sequence"/>
</dbReference>
<name>A0A845MK66_9PROT</name>
<proteinExistence type="predicted"/>
<sequence>MKTLQITVVALSILAATPAFAAAQDFNAVDTDGNGTISYEEIVAVLPDVSKDQFAEADADGSGELSAEEFAKLAGE</sequence>
<dbReference type="OrthoDB" id="5470953at2"/>
<dbReference type="AlphaFoldDB" id="A0A845MK66"/>
<evidence type="ECO:0000313" key="3">
    <source>
        <dbReference type="EMBL" id="MZR23354.1"/>
    </source>
</evidence>
<feature type="domain" description="EF-hand" evidence="2">
    <location>
        <begin position="26"/>
        <end position="52"/>
    </location>
</feature>
<dbReference type="InterPro" id="IPR011992">
    <property type="entry name" value="EF-hand-dom_pair"/>
</dbReference>
<gene>
    <name evidence="3" type="ORF">GQF03_13535</name>
</gene>
<keyword evidence="1" id="KW-0732">Signal</keyword>
<dbReference type="Pfam" id="PF13202">
    <property type="entry name" value="EF-hand_5"/>
    <property type="match status" value="2"/>
</dbReference>
<evidence type="ECO:0000313" key="4">
    <source>
        <dbReference type="Proteomes" id="UP000445696"/>
    </source>
</evidence>
<dbReference type="Gene3D" id="1.10.238.10">
    <property type="entry name" value="EF-hand"/>
    <property type="match status" value="1"/>
</dbReference>
<organism evidence="3 4">
    <name type="scientific">Sneathiella chungangensis</name>
    <dbReference type="NCBI Taxonomy" id="1418234"/>
    <lineage>
        <taxon>Bacteria</taxon>
        <taxon>Pseudomonadati</taxon>
        <taxon>Pseudomonadota</taxon>
        <taxon>Alphaproteobacteria</taxon>
        <taxon>Sneathiellales</taxon>
        <taxon>Sneathiellaceae</taxon>
        <taxon>Sneathiella</taxon>
    </lineage>
</organism>
<dbReference type="GO" id="GO:0005509">
    <property type="term" value="F:calcium ion binding"/>
    <property type="evidence" value="ECO:0007669"/>
    <property type="project" value="InterPro"/>
</dbReference>
<dbReference type="InterPro" id="IPR018247">
    <property type="entry name" value="EF_Hand_1_Ca_BS"/>
</dbReference>
<evidence type="ECO:0000256" key="1">
    <source>
        <dbReference type="SAM" id="SignalP"/>
    </source>
</evidence>
<keyword evidence="4" id="KW-1185">Reference proteome</keyword>
<dbReference type="InterPro" id="IPR002048">
    <property type="entry name" value="EF_hand_dom"/>
</dbReference>
<evidence type="ECO:0000259" key="2">
    <source>
        <dbReference type="PROSITE" id="PS50222"/>
    </source>
</evidence>
<dbReference type="PROSITE" id="PS50222">
    <property type="entry name" value="EF_HAND_2"/>
    <property type="match status" value="1"/>
</dbReference>
<feature type="signal peptide" evidence="1">
    <location>
        <begin position="1"/>
        <end position="21"/>
    </location>
</feature>
<dbReference type="EMBL" id="WTVA01000015">
    <property type="protein sequence ID" value="MZR23354.1"/>
    <property type="molecule type" value="Genomic_DNA"/>
</dbReference>
<feature type="chain" id="PRO_5032710401" evidence="1">
    <location>
        <begin position="22"/>
        <end position="76"/>
    </location>
</feature>
<dbReference type="CDD" id="cd00051">
    <property type="entry name" value="EFh"/>
    <property type="match status" value="1"/>
</dbReference>
<dbReference type="RefSeq" id="WP_161339832.1">
    <property type="nucleotide sequence ID" value="NZ_JBHSDG010000003.1"/>
</dbReference>
<comment type="caution">
    <text evidence="3">The sequence shown here is derived from an EMBL/GenBank/DDBJ whole genome shotgun (WGS) entry which is preliminary data.</text>
</comment>
<protein>
    <submittedName>
        <fullName evidence="3">Calmodulin</fullName>
    </submittedName>
</protein>